<evidence type="ECO:0000256" key="11">
    <source>
        <dbReference type="ARBA" id="ARBA00023237"/>
    </source>
</evidence>
<feature type="domain" description="TonB-dependent receptor plug" evidence="15">
    <location>
        <begin position="8"/>
        <end position="120"/>
    </location>
</feature>
<evidence type="ECO:0000259" key="14">
    <source>
        <dbReference type="Pfam" id="PF00593"/>
    </source>
</evidence>
<dbReference type="InterPro" id="IPR036942">
    <property type="entry name" value="Beta-barrel_TonB_sf"/>
</dbReference>
<name>A0A840YKW9_9SPHN</name>
<evidence type="ECO:0000259" key="15">
    <source>
        <dbReference type="Pfam" id="PF07715"/>
    </source>
</evidence>
<gene>
    <name evidence="16" type="ORF">FHT02_003130</name>
</gene>
<sequence>MAKGRDRLDAAISTSALQGEEVEKLGASSVAEIVRNIPGIRVEASAGVGNNSYTIRGLPLASSGSKYLQFQEDGLPILEFGDFAFLSPDLFLRNDLNLAAVEAIRGGSASTFASNAPGGVINFISQSGEEEGGAIQASAGLDYESYRTDFRYGGRLSDTLRFHVGGFYREGEGPREAGYTAYRGGQIKANITKEFDGGYIRLNGKYLDDHAPTYTQYPLAVSGTNDDPTYETLPNFNLRHDTLLSRNITNVLNRDGDNQLHRDDLRDGMHAVSKAIGLESQIDLGGWTVTERFRYADMSGKLIQNYPVAVGPAGVVASTLGGPRATLRYATGPNAGQAIADPASLNGNGLLAASLLMDFHLNSMANMTNDLRASRVFELGAGKLTVTGGFYKARQTLDTDWLFSSIVSDVNGDGEAALVDVTTATGVPQTQAGVFGYSAILVNAGSRRKYDVDFHTNAPYGSINYHVGKVAIGGSIRSNSGKAEGSVFGSELGGGRVGIAPFDADGNGVITPAEARSSVLPLTTPAPVDFDYNYVSYSAGINYRVAEPLALFARYSRGGRGAADRVLFTPAVSPVCGDLLDNADAYDTVKQAEVGVKYRRDDLSLNLTGFWAQTNERNLQINASGGAGVVAQVERIFRTYRAVGLEFEGSYSYGPFSISAGATWTDASIEGDEFNAAVIGNTPRHQPDLIFEVTPQFETKAFTIGTNIIGTTGSFAQDSNQLRMPSYTLVNGFVQYRLSDQVQLSLTANNLFDVLALTDVTQPAIPATGVVTARALNGRTVAGAIRFSF</sequence>
<keyword evidence="10 12" id="KW-0472">Membrane</keyword>
<keyword evidence="5 12" id="KW-0812">Transmembrane</keyword>
<accession>A0A840YKW9</accession>
<keyword evidence="4" id="KW-0410">Iron transport</keyword>
<evidence type="ECO:0000256" key="3">
    <source>
        <dbReference type="ARBA" id="ARBA00022452"/>
    </source>
</evidence>
<keyword evidence="16" id="KW-0675">Receptor</keyword>
<keyword evidence="17" id="KW-1185">Reference proteome</keyword>
<dbReference type="RefSeq" id="WP_343056965.1">
    <property type="nucleotide sequence ID" value="NZ_JACIJF010000010.1"/>
</dbReference>
<proteinExistence type="inferred from homology"/>
<dbReference type="AlphaFoldDB" id="A0A840YKW9"/>
<evidence type="ECO:0000256" key="8">
    <source>
        <dbReference type="ARBA" id="ARBA00023065"/>
    </source>
</evidence>
<keyword evidence="2 12" id="KW-0813">Transport</keyword>
<evidence type="ECO:0000256" key="12">
    <source>
        <dbReference type="PROSITE-ProRule" id="PRU01360"/>
    </source>
</evidence>
<dbReference type="PROSITE" id="PS52016">
    <property type="entry name" value="TONB_DEPENDENT_REC_3"/>
    <property type="match status" value="1"/>
</dbReference>
<evidence type="ECO:0000256" key="6">
    <source>
        <dbReference type="ARBA" id="ARBA00022729"/>
    </source>
</evidence>
<organism evidence="16 17">
    <name type="scientific">Sphingomonas xinjiangensis</name>
    <dbReference type="NCBI Taxonomy" id="643568"/>
    <lineage>
        <taxon>Bacteria</taxon>
        <taxon>Pseudomonadati</taxon>
        <taxon>Pseudomonadota</taxon>
        <taxon>Alphaproteobacteria</taxon>
        <taxon>Sphingomonadales</taxon>
        <taxon>Sphingomonadaceae</taxon>
        <taxon>Sphingomonas</taxon>
    </lineage>
</organism>
<dbReference type="Pfam" id="PF07715">
    <property type="entry name" value="Plug"/>
    <property type="match status" value="1"/>
</dbReference>
<keyword evidence="3 12" id="KW-1134">Transmembrane beta strand</keyword>
<keyword evidence="11 12" id="KW-0998">Cell outer membrane</keyword>
<dbReference type="GO" id="GO:0015344">
    <property type="term" value="F:siderophore uptake transmembrane transporter activity"/>
    <property type="evidence" value="ECO:0007669"/>
    <property type="project" value="TreeGrafter"/>
</dbReference>
<keyword evidence="9 13" id="KW-0798">TonB box</keyword>
<dbReference type="Pfam" id="PF00593">
    <property type="entry name" value="TonB_dep_Rec_b-barrel"/>
    <property type="match status" value="1"/>
</dbReference>
<comment type="similarity">
    <text evidence="12 13">Belongs to the TonB-dependent receptor family.</text>
</comment>
<comment type="subcellular location">
    <subcellularLocation>
        <location evidence="1 12">Cell outer membrane</location>
        <topology evidence="1 12">Multi-pass membrane protein</topology>
    </subcellularLocation>
</comment>
<evidence type="ECO:0000256" key="4">
    <source>
        <dbReference type="ARBA" id="ARBA00022496"/>
    </source>
</evidence>
<dbReference type="EMBL" id="JACIJF010000010">
    <property type="protein sequence ID" value="MBB5711878.1"/>
    <property type="molecule type" value="Genomic_DNA"/>
</dbReference>
<dbReference type="Gene3D" id="2.40.170.20">
    <property type="entry name" value="TonB-dependent receptor, beta-barrel domain"/>
    <property type="match status" value="1"/>
</dbReference>
<dbReference type="InterPro" id="IPR037066">
    <property type="entry name" value="Plug_dom_sf"/>
</dbReference>
<reference evidence="16 17" key="1">
    <citation type="submission" date="2020-08" db="EMBL/GenBank/DDBJ databases">
        <title>Genomic Encyclopedia of Type Strains, Phase IV (KMG-IV): sequencing the most valuable type-strain genomes for metagenomic binning, comparative biology and taxonomic classification.</title>
        <authorList>
            <person name="Goeker M."/>
        </authorList>
    </citation>
    <scope>NUCLEOTIDE SEQUENCE [LARGE SCALE GENOMIC DNA]</scope>
    <source>
        <strain evidence="16 17">DSM 26736</strain>
    </source>
</reference>
<keyword evidence="7" id="KW-0408">Iron</keyword>
<dbReference type="GO" id="GO:0009279">
    <property type="term" value="C:cell outer membrane"/>
    <property type="evidence" value="ECO:0007669"/>
    <property type="project" value="UniProtKB-SubCell"/>
</dbReference>
<keyword evidence="8" id="KW-0406">Ion transport</keyword>
<evidence type="ECO:0000256" key="13">
    <source>
        <dbReference type="RuleBase" id="RU003357"/>
    </source>
</evidence>
<dbReference type="InterPro" id="IPR000531">
    <property type="entry name" value="Beta-barrel_TonB"/>
</dbReference>
<evidence type="ECO:0000256" key="1">
    <source>
        <dbReference type="ARBA" id="ARBA00004571"/>
    </source>
</evidence>
<protein>
    <submittedName>
        <fullName evidence="16">Outer membrane receptor protein involved in Fe transport</fullName>
    </submittedName>
</protein>
<evidence type="ECO:0000256" key="10">
    <source>
        <dbReference type="ARBA" id="ARBA00023136"/>
    </source>
</evidence>
<evidence type="ECO:0000313" key="17">
    <source>
        <dbReference type="Proteomes" id="UP000527143"/>
    </source>
</evidence>
<dbReference type="Proteomes" id="UP000527143">
    <property type="component" value="Unassembled WGS sequence"/>
</dbReference>
<comment type="caution">
    <text evidence="16">The sequence shown here is derived from an EMBL/GenBank/DDBJ whole genome shotgun (WGS) entry which is preliminary data.</text>
</comment>
<dbReference type="InterPro" id="IPR012910">
    <property type="entry name" value="Plug_dom"/>
</dbReference>
<evidence type="ECO:0000256" key="2">
    <source>
        <dbReference type="ARBA" id="ARBA00022448"/>
    </source>
</evidence>
<dbReference type="SUPFAM" id="SSF56935">
    <property type="entry name" value="Porins"/>
    <property type="match status" value="1"/>
</dbReference>
<keyword evidence="6" id="KW-0732">Signal</keyword>
<dbReference type="PANTHER" id="PTHR32552">
    <property type="entry name" value="FERRICHROME IRON RECEPTOR-RELATED"/>
    <property type="match status" value="1"/>
</dbReference>
<dbReference type="InterPro" id="IPR039426">
    <property type="entry name" value="TonB-dep_rcpt-like"/>
</dbReference>
<evidence type="ECO:0000256" key="9">
    <source>
        <dbReference type="ARBA" id="ARBA00023077"/>
    </source>
</evidence>
<dbReference type="Gene3D" id="2.170.130.10">
    <property type="entry name" value="TonB-dependent receptor, plug domain"/>
    <property type="match status" value="1"/>
</dbReference>
<feature type="domain" description="TonB-dependent receptor-like beta-barrel" evidence="14">
    <location>
        <begin position="383"/>
        <end position="751"/>
    </location>
</feature>
<evidence type="ECO:0000256" key="7">
    <source>
        <dbReference type="ARBA" id="ARBA00023004"/>
    </source>
</evidence>
<evidence type="ECO:0000313" key="16">
    <source>
        <dbReference type="EMBL" id="MBB5711878.1"/>
    </source>
</evidence>
<dbReference type="PANTHER" id="PTHR32552:SF89">
    <property type="entry name" value="CATECHOLATE SIDEROPHORE RECEPTOR FIU"/>
    <property type="match status" value="1"/>
</dbReference>
<evidence type="ECO:0000256" key="5">
    <source>
        <dbReference type="ARBA" id="ARBA00022692"/>
    </source>
</evidence>